<organism evidence="2 3">
    <name type="scientific">Fervidibacillus halotolerans</name>
    <dbReference type="NCBI Taxonomy" id="2980027"/>
    <lineage>
        <taxon>Bacteria</taxon>
        <taxon>Bacillati</taxon>
        <taxon>Bacillota</taxon>
        <taxon>Bacilli</taxon>
        <taxon>Bacillales</taxon>
        <taxon>Bacillaceae</taxon>
        <taxon>Fervidibacillus</taxon>
    </lineage>
</organism>
<dbReference type="EMBL" id="CP106877">
    <property type="protein sequence ID" value="WAA12145.1"/>
    <property type="molecule type" value="Genomic_DNA"/>
</dbReference>
<gene>
    <name evidence="2" type="ORF">OE105_11290</name>
</gene>
<keyword evidence="3" id="KW-1185">Reference proteome</keyword>
<evidence type="ECO:0000313" key="2">
    <source>
        <dbReference type="EMBL" id="WAA12145.1"/>
    </source>
</evidence>
<accession>A0A9E8LYM1</accession>
<evidence type="ECO:0000256" key="1">
    <source>
        <dbReference type="SAM" id="MobiDB-lite"/>
    </source>
</evidence>
<dbReference type="RefSeq" id="WP_275420277.1">
    <property type="nucleotide sequence ID" value="NZ_CP106877.1"/>
</dbReference>
<dbReference type="Proteomes" id="UP001164726">
    <property type="component" value="Chromosome"/>
</dbReference>
<sequence length="57" mass="6350">MIVSFGNRMGEGKRPCLRKLTKKTGDMTLINIRLKDTKNLTSKGGDQPTLDEADLWG</sequence>
<dbReference type="AlphaFoldDB" id="A0A9E8LYM1"/>
<name>A0A9E8LYM1_9BACI</name>
<protein>
    <submittedName>
        <fullName evidence="2">Uncharacterized protein</fullName>
    </submittedName>
</protein>
<evidence type="ECO:0000313" key="3">
    <source>
        <dbReference type="Proteomes" id="UP001164726"/>
    </source>
</evidence>
<feature type="region of interest" description="Disordered" evidence="1">
    <location>
        <begin position="37"/>
        <end position="57"/>
    </location>
</feature>
<dbReference type="KEGG" id="fhl:OE105_11290"/>
<reference evidence="2" key="1">
    <citation type="submission" date="2022-09" db="EMBL/GenBank/DDBJ databases">
        <title>Complete Genomes of Fervidibacillus albus and Fervidibacillus halotolerans isolated from tidal flat sediments.</title>
        <authorList>
            <person name="Kwon K.K."/>
            <person name="Yang S.-H."/>
            <person name="Park M.J."/>
            <person name="Oh H.-M."/>
        </authorList>
    </citation>
    <scope>NUCLEOTIDE SEQUENCE</scope>
    <source>
        <strain evidence="2">MEBiC13594</strain>
    </source>
</reference>
<proteinExistence type="predicted"/>